<dbReference type="PANTHER" id="PTHR30146">
    <property type="entry name" value="LACI-RELATED TRANSCRIPTIONAL REPRESSOR"/>
    <property type="match status" value="1"/>
</dbReference>
<gene>
    <name evidence="6" type="ORF">BN55_07020</name>
</gene>
<keyword evidence="1" id="KW-0678">Repressor</keyword>
<evidence type="ECO:0000256" key="4">
    <source>
        <dbReference type="ARBA" id="ARBA00023163"/>
    </source>
</evidence>
<accession>I7L9D6</accession>
<dbReference type="SUPFAM" id="SSF53822">
    <property type="entry name" value="Periplasmic binding protein-like I"/>
    <property type="match status" value="1"/>
</dbReference>
<dbReference type="PATRIC" id="fig|1423758.3.peg.1278"/>
<dbReference type="Gene3D" id="1.10.260.40">
    <property type="entry name" value="lambda repressor-like DNA-binding domains"/>
    <property type="match status" value="1"/>
</dbReference>
<dbReference type="RefSeq" id="WP_008470005.1">
    <property type="nucleotide sequence ID" value="NZ_AYZP01000003.1"/>
</dbReference>
<dbReference type="OrthoDB" id="9796186at2"/>
<protein>
    <submittedName>
        <fullName evidence="6">Sucrose operon repressor ScrR</fullName>
    </submittedName>
</protein>
<comment type="caution">
    <text evidence="6">The sequence shown here is derived from an EMBL/GenBank/DDBJ whole genome shotgun (WGS) entry which is preliminary data.</text>
</comment>
<sequence>MPVTITDVAKKAQVSTATVSRYLNRSGYVGQEAARKIKQAIELLGYKQKISSFNPTPVKLIEVNFPNIDNPFYAELFEYLSGYLKEKGYDCVLHIDHFHIQDFDYYLKRFKKHEISGLITSSLLHISQKDLNRNLPIISFDRKISPKIPTIQSNNLDAGAQIAQSVLNRGKNKILIIAGAKEDYYPINDRIKGMMRVFNTYKMKVTLESLNANESIIAKKIMIQQILQKHEYDAICCTDDITALIAKQCSDFLKLDPLITGFDGTNLIQTLFPSLITVRQHTKELAQLMSDLLLKHINDPLYPLESVYTLPVTLINQYNH</sequence>
<evidence type="ECO:0000256" key="3">
    <source>
        <dbReference type="ARBA" id="ARBA00023125"/>
    </source>
</evidence>
<dbReference type="GO" id="GO:0000976">
    <property type="term" value="F:transcription cis-regulatory region binding"/>
    <property type="evidence" value="ECO:0007669"/>
    <property type="project" value="TreeGrafter"/>
</dbReference>
<dbReference type="eggNOG" id="COG1609">
    <property type="taxonomic scope" value="Bacteria"/>
</dbReference>
<evidence type="ECO:0000313" key="7">
    <source>
        <dbReference type="Proteomes" id="UP000009320"/>
    </source>
</evidence>
<dbReference type="CDD" id="cd01392">
    <property type="entry name" value="HTH_LacI"/>
    <property type="match status" value="1"/>
</dbReference>
<dbReference type="Pfam" id="PF13407">
    <property type="entry name" value="Peripla_BP_4"/>
    <property type="match status" value="1"/>
</dbReference>
<organism evidence="6 7">
    <name type="scientific">Lactobacillus hominis DSM 23910 = CRBIP 24.179</name>
    <dbReference type="NCBI Taxonomy" id="1423758"/>
    <lineage>
        <taxon>Bacteria</taxon>
        <taxon>Bacillati</taxon>
        <taxon>Bacillota</taxon>
        <taxon>Bacilli</taxon>
        <taxon>Lactobacillales</taxon>
        <taxon>Lactobacillaceae</taxon>
        <taxon>Lactobacillus</taxon>
    </lineage>
</organism>
<dbReference type="Pfam" id="PF00356">
    <property type="entry name" value="LacI"/>
    <property type="match status" value="1"/>
</dbReference>
<dbReference type="SUPFAM" id="SSF47413">
    <property type="entry name" value="lambda repressor-like DNA-binding domains"/>
    <property type="match status" value="1"/>
</dbReference>
<dbReference type="Gene3D" id="3.40.50.2300">
    <property type="match status" value="2"/>
</dbReference>
<proteinExistence type="predicted"/>
<dbReference type="GeneID" id="82846579"/>
<dbReference type="Proteomes" id="UP000009320">
    <property type="component" value="Unassembled WGS sequence"/>
</dbReference>
<dbReference type="GO" id="GO:0003700">
    <property type="term" value="F:DNA-binding transcription factor activity"/>
    <property type="evidence" value="ECO:0007669"/>
    <property type="project" value="TreeGrafter"/>
</dbReference>
<dbReference type="InterPro" id="IPR025997">
    <property type="entry name" value="SBP_2_dom"/>
</dbReference>
<dbReference type="InterPro" id="IPR028082">
    <property type="entry name" value="Peripla_BP_I"/>
</dbReference>
<evidence type="ECO:0000259" key="5">
    <source>
        <dbReference type="PROSITE" id="PS50932"/>
    </source>
</evidence>
<dbReference type="InterPro" id="IPR000843">
    <property type="entry name" value="HTH_LacI"/>
</dbReference>
<dbReference type="STRING" id="1423758.FC41_GL001265"/>
<dbReference type="PANTHER" id="PTHR30146:SF95">
    <property type="entry name" value="RIBOSE OPERON REPRESSOR"/>
    <property type="match status" value="1"/>
</dbReference>
<dbReference type="PROSITE" id="PS50932">
    <property type="entry name" value="HTH_LACI_2"/>
    <property type="match status" value="1"/>
</dbReference>
<dbReference type="InterPro" id="IPR010982">
    <property type="entry name" value="Lambda_DNA-bd_dom_sf"/>
</dbReference>
<keyword evidence="4" id="KW-0804">Transcription</keyword>
<evidence type="ECO:0000256" key="2">
    <source>
        <dbReference type="ARBA" id="ARBA00023015"/>
    </source>
</evidence>
<reference evidence="6 7" key="1">
    <citation type="submission" date="2012-06" db="EMBL/GenBank/DDBJ databases">
        <title>Draft Genome Sequence of Lactobacillus hominis Strain CRBIP 24.179T, isolated from human intestine.</title>
        <authorList>
            <person name="Cousin S."/>
            <person name="Ma L."/>
            <person name="Bizet C."/>
            <person name="Loux V."/>
            <person name="Bouchier C."/>
            <person name="Clermont D."/>
            <person name="Creno S."/>
        </authorList>
    </citation>
    <scope>NUCLEOTIDE SEQUENCE [LARGE SCALE GENOMIC DNA]</scope>
    <source>
        <strain evidence="7">CRBIP 24.179T</strain>
    </source>
</reference>
<name>I7L9D6_9LACO</name>
<dbReference type="AlphaFoldDB" id="I7L9D6"/>
<evidence type="ECO:0000256" key="1">
    <source>
        <dbReference type="ARBA" id="ARBA00022491"/>
    </source>
</evidence>
<keyword evidence="3" id="KW-0238">DNA-binding</keyword>
<dbReference type="SMART" id="SM00354">
    <property type="entry name" value="HTH_LACI"/>
    <property type="match status" value="1"/>
</dbReference>
<dbReference type="PROSITE" id="PS00356">
    <property type="entry name" value="HTH_LACI_1"/>
    <property type="match status" value="1"/>
</dbReference>
<evidence type="ECO:0000313" key="6">
    <source>
        <dbReference type="EMBL" id="CCI81304.1"/>
    </source>
</evidence>
<feature type="domain" description="HTH lacI-type" evidence="5">
    <location>
        <begin position="3"/>
        <end position="47"/>
    </location>
</feature>
<keyword evidence="7" id="KW-1185">Reference proteome</keyword>
<keyword evidence="2" id="KW-0805">Transcription regulation</keyword>
<dbReference type="EMBL" id="CAKE01000002">
    <property type="protein sequence ID" value="CCI81304.1"/>
    <property type="molecule type" value="Genomic_DNA"/>
</dbReference>